<comment type="caution">
    <text evidence="6">The sequence shown here is derived from an EMBL/GenBank/DDBJ whole genome shotgun (WGS) entry which is preliminary data.</text>
</comment>
<accession>A0A5A9NBP4</accession>
<evidence type="ECO:0000313" key="7">
    <source>
        <dbReference type="Proteomes" id="UP000324632"/>
    </source>
</evidence>
<dbReference type="FunFam" id="3.40.50.300:FF:001809">
    <property type="entry name" value="Si:ch1073-365p7.2"/>
    <property type="match status" value="1"/>
</dbReference>
<proteinExistence type="inferred from homology"/>
<keyword evidence="3" id="KW-0342">GTP-binding</keyword>
<evidence type="ECO:0000256" key="3">
    <source>
        <dbReference type="ARBA" id="ARBA00023134"/>
    </source>
</evidence>
<dbReference type="InterPro" id="IPR045058">
    <property type="entry name" value="GIMA/IAN/Toc"/>
</dbReference>
<comment type="similarity">
    <text evidence="1">Belongs to the TRAFAC class TrmE-Era-EngA-EngB-Septin-like GTPase superfamily. AIG1/Toc34/Toc159-like paraseptin GTPase family. IAN subfamily.</text>
</comment>
<keyword evidence="7" id="KW-1185">Reference proteome</keyword>
<gene>
    <name evidence="6" type="ORF">E1301_Tti021032</name>
</gene>
<evidence type="ECO:0000313" key="6">
    <source>
        <dbReference type="EMBL" id="KAA0707382.1"/>
    </source>
</evidence>
<feature type="compositionally biased region" description="Basic and acidic residues" evidence="4">
    <location>
        <begin position="211"/>
        <end position="228"/>
    </location>
</feature>
<dbReference type="PANTHER" id="PTHR10903">
    <property type="entry name" value="GTPASE, IMAP FAMILY MEMBER-RELATED"/>
    <property type="match status" value="1"/>
</dbReference>
<keyword evidence="2" id="KW-0547">Nucleotide-binding</keyword>
<sequence length="540" mass="62153">MDDEVYKQSEIRAVVLGSDKSLKESVINTILGKNVEFDRFFVDSVSRQGDVNGRKIILINTPSWWQVFGVQDSPEVLKNELVCSVFLCPPGPQVFLPVIDLSSSFSDEDRISFEDHMSLFGESIWSHTLLIFTQTSSQKLKCVEEQGDDVQQILQKCGGRYHVLDITNIEDGVQELLMKMDGVVAANNNMYFDPCQDQLIEIQRKRNNNKTKSEARKRMMEDKTTDLRKTRSSEERVVVLLGWIVSGKTSVGNMIFNDDIFKMGKTKTCTSHSGDVDDRKITVMDTPGCWKYVSSKFNPGFVRTAILECIKQSECSGYPHAMVLVIPADTAFKEEQKRVVEEYMAIFGQDVWRHTIVLFTWGDRFPDIELHIESEGEALQWLIDKCWNRYHVFDNSNRENGHQVKQLLQKIDEMVEENCSFRLDAGRASVTQPYNDLVLKLLREEFKGRLSRMKRKMGKTEPEALDAESNNSMKTPLMFSDDENLTELIKLIKREVSRWEVIEMDEFLNMSQNSDTLCDDKVLGWLHRCEEYSSGYETSS</sequence>
<dbReference type="AlphaFoldDB" id="A0A5A9NBP4"/>
<dbReference type="GO" id="GO:0005525">
    <property type="term" value="F:GTP binding"/>
    <property type="evidence" value="ECO:0007669"/>
    <property type="project" value="UniProtKB-KW"/>
</dbReference>
<dbReference type="EMBL" id="SOYY01000019">
    <property type="protein sequence ID" value="KAA0707382.1"/>
    <property type="molecule type" value="Genomic_DNA"/>
</dbReference>
<evidence type="ECO:0000256" key="4">
    <source>
        <dbReference type="SAM" id="MobiDB-lite"/>
    </source>
</evidence>
<feature type="region of interest" description="Disordered" evidence="4">
    <location>
        <begin position="205"/>
        <end position="228"/>
    </location>
</feature>
<dbReference type="PROSITE" id="PS51720">
    <property type="entry name" value="G_AIG1"/>
    <property type="match status" value="1"/>
</dbReference>
<reference evidence="6 7" key="1">
    <citation type="journal article" date="2019" name="Mol. Ecol. Resour.">
        <title>Chromosome-level genome assembly of Triplophysa tibetana, a fish adapted to the harsh high-altitude environment of the Tibetan Plateau.</title>
        <authorList>
            <person name="Yang X."/>
            <person name="Liu H."/>
            <person name="Ma Z."/>
            <person name="Zou Y."/>
            <person name="Zou M."/>
            <person name="Mao Y."/>
            <person name="Li X."/>
            <person name="Wang H."/>
            <person name="Chen T."/>
            <person name="Wang W."/>
            <person name="Yang R."/>
        </authorList>
    </citation>
    <scope>NUCLEOTIDE SEQUENCE [LARGE SCALE GENOMIC DNA]</scope>
    <source>
        <strain evidence="6">TTIB1903HZAU</strain>
        <tissue evidence="6">Muscle</tissue>
    </source>
</reference>
<evidence type="ECO:0000256" key="2">
    <source>
        <dbReference type="ARBA" id="ARBA00022741"/>
    </source>
</evidence>
<dbReference type="Gene3D" id="3.40.50.300">
    <property type="entry name" value="P-loop containing nucleotide triphosphate hydrolases"/>
    <property type="match status" value="2"/>
</dbReference>
<feature type="domain" description="AIG1-type G" evidence="5">
    <location>
        <begin position="233"/>
        <end position="432"/>
    </location>
</feature>
<dbReference type="Pfam" id="PF04548">
    <property type="entry name" value="AIG1"/>
    <property type="match status" value="2"/>
</dbReference>
<dbReference type="InterPro" id="IPR006703">
    <property type="entry name" value="G_AIG1"/>
</dbReference>
<protein>
    <recommendedName>
        <fullName evidence="5">AIG1-type G domain-containing protein</fullName>
    </recommendedName>
</protein>
<organism evidence="6 7">
    <name type="scientific">Triplophysa tibetana</name>
    <dbReference type="NCBI Taxonomy" id="1572043"/>
    <lineage>
        <taxon>Eukaryota</taxon>
        <taxon>Metazoa</taxon>
        <taxon>Chordata</taxon>
        <taxon>Craniata</taxon>
        <taxon>Vertebrata</taxon>
        <taxon>Euteleostomi</taxon>
        <taxon>Actinopterygii</taxon>
        <taxon>Neopterygii</taxon>
        <taxon>Teleostei</taxon>
        <taxon>Ostariophysi</taxon>
        <taxon>Cypriniformes</taxon>
        <taxon>Nemacheilidae</taxon>
        <taxon>Triplophysa</taxon>
    </lineage>
</organism>
<dbReference type="InterPro" id="IPR027417">
    <property type="entry name" value="P-loop_NTPase"/>
</dbReference>
<name>A0A5A9NBP4_9TELE</name>
<dbReference type="SUPFAM" id="SSF52540">
    <property type="entry name" value="P-loop containing nucleoside triphosphate hydrolases"/>
    <property type="match status" value="2"/>
</dbReference>
<dbReference type="Proteomes" id="UP000324632">
    <property type="component" value="Chromosome 19"/>
</dbReference>
<dbReference type="PANTHER" id="PTHR10903:SF107">
    <property type="entry name" value="GTPASE IMAP FAMILY MEMBER 4-LIKE-RELATED"/>
    <property type="match status" value="1"/>
</dbReference>
<evidence type="ECO:0000256" key="1">
    <source>
        <dbReference type="ARBA" id="ARBA00008535"/>
    </source>
</evidence>
<evidence type="ECO:0000259" key="5">
    <source>
        <dbReference type="PROSITE" id="PS51720"/>
    </source>
</evidence>